<keyword evidence="1" id="KW-0812">Transmembrane</keyword>
<reference evidence="3 4" key="1">
    <citation type="journal article" date="2014" name="PLoS Genet.">
        <title>Analysis of the Phlebiopsis gigantea genome, transcriptome and secretome provides insight into its pioneer colonization strategies of wood.</title>
        <authorList>
            <person name="Hori C."/>
            <person name="Ishida T."/>
            <person name="Igarashi K."/>
            <person name="Samejima M."/>
            <person name="Suzuki H."/>
            <person name="Master E."/>
            <person name="Ferreira P."/>
            <person name="Ruiz-Duenas F.J."/>
            <person name="Held B."/>
            <person name="Canessa P."/>
            <person name="Larrondo L.F."/>
            <person name="Schmoll M."/>
            <person name="Druzhinina I.S."/>
            <person name="Kubicek C.P."/>
            <person name="Gaskell J.A."/>
            <person name="Kersten P."/>
            <person name="St John F."/>
            <person name="Glasner J."/>
            <person name="Sabat G."/>
            <person name="Splinter BonDurant S."/>
            <person name="Syed K."/>
            <person name="Yadav J."/>
            <person name="Mgbeahuruike A.C."/>
            <person name="Kovalchuk A."/>
            <person name="Asiegbu F.O."/>
            <person name="Lackner G."/>
            <person name="Hoffmeister D."/>
            <person name="Rencoret J."/>
            <person name="Gutierrez A."/>
            <person name="Sun H."/>
            <person name="Lindquist E."/>
            <person name="Barry K."/>
            <person name="Riley R."/>
            <person name="Grigoriev I.V."/>
            <person name="Henrissat B."/>
            <person name="Kues U."/>
            <person name="Berka R.M."/>
            <person name="Martinez A.T."/>
            <person name="Covert S.F."/>
            <person name="Blanchette R.A."/>
            <person name="Cullen D."/>
        </authorList>
    </citation>
    <scope>NUCLEOTIDE SEQUENCE [LARGE SCALE GENOMIC DNA]</scope>
    <source>
        <strain evidence="3 4">11061_1 CR5-6</strain>
    </source>
</reference>
<feature type="transmembrane region" description="Helical" evidence="1">
    <location>
        <begin position="94"/>
        <end position="112"/>
    </location>
</feature>
<dbReference type="Pfam" id="PF20152">
    <property type="entry name" value="DUF6534"/>
    <property type="match status" value="1"/>
</dbReference>
<dbReference type="STRING" id="745531.A0A0C3S5L1"/>
<keyword evidence="1" id="KW-1133">Transmembrane helix</keyword>
<feature type="transmembrane region" description="Helical" evidence="1">
    <location>
        <begin position="124"/>
        <end position="144"/>
    </location>
</feature>
<protein>
    <recommendedName>
        <fullName evidence="2">DUF6534 domain-containing protein</fullName>
    </recommendedName>
</protein>
<dbReference type="HOGENOM" id="CLU_046025_5_3_1"/>
<proteinExistence type="predicted"/>
<feature type="transmembrane region" description="Helical" evidence="1">
    <location>
        <begin position="164"/>
        <end position="187"/>
    </location>
</feature>
<feature type="transmembrane region" description="Helical" evidence="1">
    <location>
        <begin position="208"/>
        <end position="241"/>
    </location>
</feature>
<accession>A0A0C3S5L1</accession>
<evidence type="ECO:0000259" key="2">
    <source>
        <dbReference type="Pfam" id="PF20152"/>
    </source>
</evidence>
<dbReference type="EMBL" id="KN840447">
    <property type="protein sequence ID" value="KIP11306.1"/>
    <property type="molecule type" value="Genomic_DNA"/>
</dbReference>
<dbReference type="AlphaFoldDB" id="A0A0C3S5L1"/>
<gene>
    <name evidence="3" type="ORF">PHLGIDRAFT_141640</name>
</gene>
<dbReference type="Proteomes" id="UP000053257">
    <property type="component" value="Unassembled WGS sequence"/>
</dbReference>
<dbReference type="InterPro" id="IPR045339">
    <property type="entry name" value="DUF6534"/>
</dbReference>
<dbReference type="PANTHER" id="PTHR40465">
    <property type="entry name" value="CHROMOSOME 1, WHOLE GENOME SHOTGUN SEQUENCE"/>
    <property type="match status" value="1"/>
</dbReference>
<name>A0A0C3S5L1_PHLG1</name>
<evidence type="ECO:0000256" key="1">
    <source>
        <dbReference type="SAM" id="Phobius"/>
    </source>
</evidence>
<evidence type="ECO:0000313" key="4">
    <source>
        <dbReference type="Proteomes" id="UP000053257"/>
    </source>
</evidence>
<dbReference type="OrthoDB" id="3268207at2759"/>
<keyword evidence="1" id="KW-0472">Membrane</keyword>
<evidence type="ECO:0000313" key="3">
    <source>
        <dbReference type="EMBL" id="KIP11306.1"/>
    </source>
</evidence>
<feature type="transmembrane region" description="Helical" evidence="1">
    <location>
        <begin position="54"/>
        <end position="74"/>
    </location>
</feature>
<organism evidence="3 4">
    <name type="scientific">Phlebiopsis gigantea (strain 11061_1 CR5-6)</name>
    <name type="common">White-rot fungus</name>
    <name type="synonym">Peniophora gigantea</name>
    <dbReference type="NCBI Taxonomy" id="745531"/>
    <lineage>
        <taxon>Eukaryota</taxon>
        <taxon>Fungi</taxon>
        <taxon>Dikarya</taxon>
        <taxon>Basidiomycota</taxon>
        <taxon>Agaricomycotina</taxon>
        <taxon>Agaricomycetes</taxon>
        <taxon>Polyporales</taxon>
        <taxon>Phanerochaetaceae</taxon>
        <taxon>Phlebiopsis</taxon>
    </lineage>
</organism>
<keyword evidence="4" id="KW-1185">Reference proteome</keyword>
<feature type="transmembrane region" description="Helical" evidence="1">
    <location>
        <begin position="20"/>
        <end position="42"/>
    </location>
</feature>
<sequence>MAELCVPPPIPPLDNTLGAAFIGNLAAAVLYGFTSLQTFMYFDRYNDGRPFKLLVAFLWVLDTLHLIFISHTLYIYSVTNFSNVLAMENVTWSIMAHVFVTGVSDVTVRGMFTHRVWLVSNKNLLLIPAIMVPSLVTLAGSIVFPIRGLQIGTYAGLTRISAVLYLSFAGGVLADVVIAAALSFSLARRKTGIRGTDSMIRILIAYSVNTGILTSLCALLVLICYATMPSNFVFIAFYFVLPKRIVLELASRDPQCP</sequence>
<dbReference type="PANTHER" id="PTHR40465:SF1">
    <property type="entry name" value="DUF6534 DOMAIN-CONTAINING PROTEIN"/>
    <property type="match status" value="1"/>
</dbReference>
<feature type="domain" description="DUF6534" evidence="2">
    <location>
        <begin position="172"/>
        <end position="243"/>
    </location>
</feature>